<evidence type="ECO:0000256" key="4">
    <source>
        <dbReference type="ARBA" id="ARBA00022833"/>
    </source>
</evidence>
<evidence type="ECO:0000313" key="8">
    <source>
        <dbReference type="Proteomes" id="UP000665561"/>
    </source>
</evidence>
<accession>A0ABW9XTI5</accession>
<dbReference type="InterPro" id="IPR028090">
    <property type="entry name" value="JAB_dom_prok"/>
</dbReference>
<dbReference type="Pfam" id="PF14464">
    <property type="entry name" value="Prok-JAB"/>
    <property type="match status" value="1"/>
</dbReference>
<proteinExistence type="predicted"/>
<dbReference type="RefSeq" id="WP_161744767.1">
    <property type="nucleotide sequence ID" value="NZ_JAAAMV010000017.1"/>
</dbReference>
<keyword evidence="3" id="KW-0378">Hydrolase</keyword>
<keyword evidence="5" id="KW-0482">Metalloprotease</keyword>
<dbReference type="PANTHER" id="PTHR34858:SF1">
    <property type="entry name" value="CYSO-CYSTEINE PEPTIDASE"/>
    <property type="match status" value="1"/>
</dbReference>
<gene>
    <name evidence="7" type="ORF">GT019_19075</name>
</gene>
<dbReference type="Gene3D" id="3.40.140.10">
    <property type="entry name" value="Cytidine Deaminase, domain 2"/>
    <property type="match status" value="1"/>
</dbReference>
<keyword evidence="1" id="KW-0645">Protease</keyword>
<evidence type="ECO:0000256" key="3">
    <source>
        <dbReference type="ARBA" id="ARBA00022801"/>
    </source>
</evidence>
<keyword evidence="2" id="KW-0479">Metal-binding</keyword>
<dbReference type="EMBL" id="JAAAMV010000017">
    <property type="protein sequence ID" value="NBD25981.1"/>
    <property type="molecule type" value="Genomic_DNA"/>
</dbReference>
<evidence type="ECO:0000256" key="1">
    <source>
        <dbReference type="ARBA" id="ARBA00022670"/>
    </source>
</evidence>
<evidence type="ECO:0000256" key="2">
    <source>
        <dbReference type="ARBA" id="ARBA00022723"/>
    </source>
</evidence>
<dbReference type="SUPFAM" id="SSF102712">
    <property type="entry name" value="JAB1/MPN domain"/>
    <property type="match status" value="1"/>
</dbReference>
<dbReference type="PANTHER" id="PTHR34858">
    <property type="entry name" value="CYSO-CYSTEINE PEPTIDASE"/>
    <property type="match status" value="1"/>
</dbReference>
<evidence type="ECO:0000313" key="7">
    <source>
        <dbReference type="EMBL" id="NBD25981.1"/>
    </source>
</evidence>
<protein>
    <recommendedName>
        <fullName evidence="6">JAB domain-containing protein</fullName>
    </recommendedName>
</protein>
<feature type="domain" description="JAB" evidence="6">
    <location>
        <begin position="15"/>
        <end position="130"/>
    </location>
</feature>
<dbReference type="InterPro" id="IPR051929">
    <property type="entry name" value="VirAsm_ModProt"/>
</dbReference>
<reference evidence="7 8" key="1">
    <citation type="submission" date="2020-01" db="EMBL/GenBank/DDBJ databases">
        <title>Paenibacillus soybeanensis sp. nov. isolated from the nodules of soybean (Glycine max(L.) Merr).</title>
        <authorList>
            <person name="Wang H."/>
        </authorList>
    </citation>
    <scope>NUCLEOTIDE SEQUENCE [LARGE SCALE GENOMIC DNA]</scope>
    <source>
        <strain evidence="7 8">T1</strain>
    </source>
</reference>
<organism evidence="7 8">
    <name type="scientific">Paenibacillus glycinis</name>
    <dbReference type="NCBI Taxonomy" id="2697035"/>
    <lineage>
        <taxon>Bacteria</taxon>
        <taxon>Bacillati</taxon>
        <taxon>Bacillota</taxon>
        <taxon>Bacilli</taxon>
        <taxon>Bacillales</taxon>
        <taxon>Paenibacillaceae</taxon>
        <taxon>Paenibacillus</taxon>
    </lineage>
</organism>
<keyword evidence="8" id="KW-1185">Reference proteome</keyword>
<comment type="caution">
    <text evidence="7">The sequence shown here is derived from an EMBL/GenBank/DDBJ whole genome shotgun (WGS) entry which is preliminary data.</text>
</comment>
<evidence type="ECO:0000259" key="6">
    <source>
        <dbReference type="Pfam" id="PF14464"/>
    </source>
</evidence>
<keyword evidence="4" id="KW-0862">Zinc</keyword>
<name>A0ABW9XTI5_9BACL</name>
<sequence>MHLNTMPRQAVLDPSAYRTLVSLCMDAMPLEACGVLTGHYAVDDSMAQPDRVLHITDVHRVSNAASRPEHRFSFDPQDWVQVLYRMQKNRQSLVGFFHSHPSSPPVPSAADLDGILAAGDGTSYWILAPDVRRRGWLIQSYWMQEHRFHPLMLAQVRV</sequence>
<evidence type="ECO:0000256" key="5">
    <source>
        <dbReference type="ARBA" id="ARBA00023049"/>
    </source>
</evidence>
<dbReference type="Proteomes" id="UP000665561">
    <property type="component" value="Unassembled WGS sequence"/>
</dbReference>